<gene>
    <name evidence="1" type="primary">BnaC04g19420D</name>
    <name evidence="1" type="ORF">GSBRNA2T00000452001</name>
</gene>
<name>A0A078FA05_BRANA</name>
<accession>A0A078FA05</accession>
<dbReference type="Gramene" id="CDY08633">
    <property type="protein sequence ID" value="CDY08633"/>
    <property type="gene ID" value="GSBRNA2T00000452001"/>
</dbReference>
<proteinExistence type="predicted"/>
<protein>
    <submittedName>
        <fullName evidence="1">BnaC04g19420D protein</fullName>
    </submittedName>
</protein>
<organism evidence="1 2">
    <name type="scientific">Brassica napus</name>
    <name type="common">Rape</name>
    <dbReference type="NCBI Taxonomy" id="3708"/>
    <lineage>
        <taxon>Eukaryota</taxon>
        <taxon>Viridiplantae</taxon>
        <taxon>Streptophyta</taxon>
        <taxon>Embryophyta</taxon>
        <taxon>Tracheophyta</taxon>
        <taxon>Spermatophyta</taxon>
        <taxon>Magnoliopsida</taxon>
        <taxon>eudicotyledons</taxon>
        <taxon>Gunneridae</taxon>
        <taxon>Pentapetalae</taxon>
        <taxon>rosids</taxon>
        <taxon>malvids</taxon>
        <taxon>Brassicales</taxon>
        <taxon>Brassicaceae</taxon>
        <taxon>Brassiceae</taxon>
        <taxon>Brassica</taxon>
    </lineage>
</organism>
<dbReference type="PaxDb" id="3708-A0A078FA05"/>
<dbReference type="Proteomes" id="UP000028999">
    <property type="component" value="Unassembled WGS sequence"/>
</dbReference>
<evidence type="ECO:0000313" key="2">
    <source>
        <dbReference type="Proteomes" id="UP000028999"/>
    </source>
</evidence>
<reference evidence="1 2" key="1">
    <citation type="journal article" date="2014" name="Science">
        <title>Plant genetics. Early allopolyploid evolution in the post-Neolithic Brassica napus oilseed genome.</title>
        <authorList>
            <person name="Chalhoub B."/>
            <person name="Denoeud F."/>
            <person name="Liu S."/>
            <person name="Parkin I.A."/>
            <person name="Tang H."/>
            <person name="Wang X."/>
            <person name="Chiquet J."/>
            <person name="Belcram H."/>
            <person name="Tong C."/>
            <person name="Samans B."/>
            <person name="Correa M."/>
            <person name="Da Silva C."/>
            <person name="Just J."/>
            <person name="Falentin C."/>
            <person name="Koh C.S."/>
            <person name="Le Clainche I."/>
            <person name="Bernard M."/>
            <person name="Bento P."/>
            <person name="Noel B."/>
            <person name="Labadie K."/>
            <person name="Alberti A."/>
            <person name="Charles M."/>
            <person name="Arnaud D."/>
            <person name="Guo H."/>
            <person name="Daviaud C."/>
            <person name="Alamery S."/>
            <person name="Jabbari K."/>
            <person name="Zhao M."/>
            <person name="Edger P.P."/>
            <person name="Chelaifa H."/>
            <person name="Tack D."/>
            <person name="Lassalle G."/>
            <person name="Mestiri I."/>
            <person name="Schnel N."/>
            <person name="Le Paslier M.C."/>
            <person name="Fan G."/>
            <person name="Renault V."/>
            <person name="Bayer P.E."/>
            <person name="Golicz A.A."/>
            <person name="Manoli S."/>
            <person name="Lee T.H."/>
            <person name="Thi V.H."/>
            <person name="Chalabi S."/>
            <person name="Hu Q."/>
            <person name="Fan C."/>
            <person name="Tollenaere R."/>
            <person name="Lu Y."/>
            <person name="Battail C."/>
            <person name="Shen J."/>
            <person name="Sidebottom C.H."/>
            <person name="Wang X."/>
            <person name="Canaguier A."/>
            <person name="Chauveau A."/>
            <person name="Berard A."/>
            <person name="Deniot G."/>
            <person name="Guan M."/>
            <person name="Liu Z."/>
            <person name="Sun F."/>
            <person name="Lim Y.P."/>
            <person name="Lyons E."/>
            <person name="Town C.D."/>
            <person name="Bancroft I."/>
            <person name="Wang X."/>
            <person name="Meng J."/>
            <person name="Ma J."/>
            <person name="Pires J.C."/>
            <person name="King G.J."/>
            <person name="Brunel D."/>
            <person name="Delourme R."/>
            <person name="Renard M."/>
            <person name="Aury J.M."/>
            <person name="Adams K.L."/>
            <person name="Batley J."/>
            <person name="Snowdon R.J."/>
            <person name="Tost J."/>
            <person name="Edwards D."/>
            <person name="Zhou Y."/>
            <person name="Hua W."/>
            <person name="Sharpe A.G."/>
            <person name="Paterson A.H."/>
            <person name="Guan C."/>
            <person name="Wincker P."/>
        </authorList>
    </citation>
    <scope>NUCLEOTIDE SEQUENCE [LARGE SCALE GENOMIC DNA]</scope>
    <source>
        <strain evidence="2">cv. Darmor-bzh</strain>
    </source>
</reference>
<dbReference type="EMBL" id="LK031987">
    <property type="protein sequence ID" value="CDY08633.1"/>
    <property type="molecule type" value="Genomic_DNA"/>
</dbReference>
<sequence length="72" mass="8907">MDWVLVRLVFQMVIYYNVWKERNGRRHQKPWSTAAQVTRSIDKMIRNRISSLKYEPSHKFEGLRRRWFELAP</sequence>
<evidence type="ECO:0000313" key="1">
    <source>
        <dbReference type="EMBL" id="CDY08633.1"/>
    </source>
</evidence>
<keyword evidence="2" id="KW-1185">Reference proteome</keyword>
<dbReference type="AlphaFoldDB" id="A0A078FA05"/>